<proteinExistence type="predicted"/>
<evidence type="ECO:0000313" key="1">
    <source>
        <dbReference type="EnsemblMetazoa" id="PPA37985.1"/>
    </source>
</evidence>
<accession>A0A8R1USL7</accession>
<sequence>NHLPISTSQPILWSAPSCDISSLHESSQNRNRNSIDSFWSDDSPVLHQNSALLPHKQPTMPSVDANPPLNHYSDDGWPPSQQESLAELERYLGVEKEEDSDEEIDVVGQFFAFFTDDDEIVEESFSVEIIRNGDIVPDEENQNADEEELIDEFSVIIFNGDTVVDEEEIVEEEHEIIEEDEGEITEEFTVEIIDEPITEIVECDEDEVIEDEYNVDVEEDEDRCVTSEADLADMNRLNCLNRLHTTARARRVAHEVNELEPRGEEEYLFTGIHDEHSFVLIAPFDEEPMHETIYFPVNEDQMDFLCLMLDNFCPSMVEDSEGFQRFARDLEWRGTEYRGMLLRELARKRVNGDAQAEVTPEDFVNNEHQRSLMHKQWIRDRRRARADANAMEGFTPTGRRLERIPRRLFTDCEDSESPIKRRRLAFDD</sequence>
<dbReference type="AlphaFoldDB" id="A0A2A6CHE8"/>
<name>A0A2A6CHE8_PRIPA</name>
<organism evidence="1 2">
    <name type="scientific">Pristionchus pacificus</name>
    <name type="common">Parasitic nematode worm</name>
    <dbReference type="NCBI Taxonomy" id="54126"/>
    <lineage>
        <taxon>Eukaryota</taxon>
        <taxon>Metazoa</taxon>
        <taxon>Ecdysozoa</taxon>
        <taxon>Nematoda</taxon>
        <taxon>Chromadorea</taxon>
        <taxon>Rhabditida</taxon>
        <taxon>Rhabditina</taxon>
        <taxon>Diplogasteromorpha</taxon>
        <taxon>Diplogasteroidea</taxon>
        <taxon>Neodiplogasteridae</taxon>
        <taxon>Pristionchus</taxon>
    </lineage>
</organism>
<gene>
    <name evidence="1" type="primary">WBGene00276354</name>
</gene>
<evidence type="ECO:0000313" key="2">
    <source>
        <dbReference type="Proteomes" id="UP000005239"/>
    </source>
</evidence>
<dbReference type="EnsemblMetazoa" id="PPA37985.1">
    <property type="protein sequence ID" value="PPA37985.1"/>
    <property type="gene ID" value="WBGene00276354"/>
</dbReference>
<protein>
    <submittedName>
        <fullName evidence="1">Uncharacterized protein</fullName>
    </submittedName>
</protein>
<accession>A0A2A6CHE8</accession>
<reference evidence="2" key="1">
    <citation type="journal article" date="2008" name="Nat. Genet.">
        <title>The Pristionchus pacificus genome provides a unique perspective on nematode lifestyle and parasitism.</title>
        <authorList>
            <person name="Dieterich C."/>
            <person name="Clifton S.W."/>
            <person name="Schuster L.N."/>
            <person name="Chinwalla A."/>
            <person name="Delehaunty K."/>
            <person name="Dinkelacker I."/>
            <person name="Fulton L."/>
            <person name="Fulton R."/>
            <person name="Godfrey J."/>
            <person name="Minx P."/>
            <person name="Mitreva M."/>
            <person name="Roeseler W."/>
            <person name="Tian H."/>
            <person name="Witte H."/>
            <person name="Yang S.P."/>
            <person name="Wilson R.K."/>
            <person name="Sommer R.J."/>
        </authorList>
    </citation>
    <scope>NUCLEOTIDE SEQUENCE [LARGE SCALE GENOMIC DNA]</scope>
    <source>
        <strain evidence="2">PS312</strain>
    </source>
</reference>
<reference evidence="1" key="2">
    <citation type="submission" date="2022-06" db="UniProtKB">
        <authorList>
            <consortium name="EnsemblMetazoa"/>
        </authorList>
    </citation>
    <scope>IDENTIFICATION</scope>
    <source>
        <strain evidence="1">PS312</strain>
    </source>
</reference>
<dbReference type="Proteomes" id="UP000005239">
    <property type="component" value="Unassembled WGS sequence"/>
</dbReference>
<keyword evidence="2" id="KW-1185">Reference proteome</keyword>